<feature type="transmembrane region" description="Helical" evidence="5">
    <location>
        <begin position="167"/>
        <end position="188"/>
    </location>
</feature>
<protein>
    <recommendedName>
        <fullName evidence="6">Yip1 domain-containing protein</fullName>
    </recommendedName>
</protein>
<keyword evidence="3 5" id="KW-1133">Transmembrane helix</keyword>
<evidence type="ECO:0000313" key="8">
    <source>
        <dbReference type="Proteomes" id="UP000198935"/>
    </source>
</evidence>
<feature type="transmembrane region" description="Helical" evidence="5">
    <location>
        <begin position="132"/>
        <end position="155"/>
    </location>
</feature>
<feature type="domain" description="Yip1" evidence="6">
    <location>
        <begin position="12"/>
        <end position="179"/>
    </location>
</feature>
<dbReference type="OrthoDB" id="359441at2"/>
<dbReference type="AlphaFoldDB" id="A0A1H3P2P6"/>
<keyword evidence="2 5" id="KW-0812">Transmembrane</keyword>
<sequence length="206" mass="23708">MWSEWIKYPLYVCIHPFKGYWDVKYEGKGKMNIALSIVLLLTVVIILKRQFTGFVVNFNNPNELNSIDELIYIVLPFFLFAVSNWAITTLMEGEGKFQEIIIAAAYALVPMMIIYSVTTVISNFITWEEAPLFFMLDSLALLWFLGLLFVGIMTIHQYSVAKTVATFFLTVVVMGVIIFLGLLFFSLIQQMVAFAETVYREIVYRS</sequence>
<organism evidence="7 8">
    <name type="scientific">Evansella caseinilytica</name>
    <dbReference type="NCBI Taxonomy" id="1503961"/>
    <lineage>
        <taxon>Bacteria</taxon>
        <taxon>Bacillati</taxon>
        <taxon>Bacillota</taxon>
        <taxon>Bacilli</taxon>
        <taxon>Bacillales</taxon>
        <taxon>Bacillaceae</taxon>
        <taxon>Evansella</taxon>
    </lineage>
</organism>
<keyword evidence="8" id="KW-1185">Reference proteome</keyword>
<dbReference type="GO" id="GO:0016020">
    <property type="term" value="C:membrane"/>
    <property type="evidence" value="ECO:0007669"/>
    <property type="project" value="UniProtKB-SubCell"/>
</dbReference>
<evidence type="ECO:0000259" key="6">
    <source>
        <dbReference type="Pfam" id="PF04893"/>
    </source>
</evidence>
<dbReference type="Proteomes" id="UP000198935">
    <property type="component" value="Unassembled WGS sequence"/>
</dbReference>
<evidence type="ECO:0000256" key="1">
    <source>
        <dbReference type="ARBA" id="ARBA00004141"/>
    </source>
</evidence>
<gene>
    <name evidence="7" type="ORF">SAMN05421736_104306</name>
</gene>
<dbReference type="STRING" id="1503961.SAMN05421736_104306"/>
<evidence type="ECO:0000256" key="4">
    <source>
        <dbReference type="ARBA" id="ARBA00023136"/>
    </source>
</evidence>
<dbReference type="InterPro" id="IPR006977">
    <property type="entry name" value="Yip1_dom"/>
</dbReference>
<evidence type="ECO:0000256" key="3">
    <source>
        <dbReference type="ARBA" id="ARBA00022989"/>
    </source>
</evidence>
<comment type="subcellular location">
    <subcellularLocation>
        <location evidence="1">Membrane</location>
        <topology evidence="1">Multi-pass membrane protein</topology>
    </subcellularLocation>
</comment>
<proteinExistence type="predicted"/>
<accession>A0A1H3P2P6</accession>
<name>A0A1H3P2P6_9BACI</name>
<keyword evidence="4 5" id="KW-0472">Membrane</keyword>
<evidence type="ECO:0000256" key="2">
    <source>
        <dbReference type="ARBA" id="ARBA00022692"/>
    </source>
</evidence>
<evidence type="ECO:0000313" key="7">
    <source>
        <dbReference type="EMBL" id="SDY95321.1"/>
    </source>
</evidence>
<evidence type="ECO:0000256" key="5">
    <source>
        <dbReference type="SAM" id="Phobius"/>
    </source>
</evidence>
<feature type="transmembrane region" description="Helical" evidence="5">
    <location>
        <begin position="33"/>
        <end position="51"/>
    </location>
</feature>
<reference evidence="8" key="1">
    <citation type="submission" date="2016-10" db="EMBL/GenBank/DDBJ databases">
        <authorList>
            <person name="Varghese N."/>
            <person name="Submissions S."/>
        </authorList>
    </citation>
    <scope>NUCLEOTIDE SEQUENCE [LARGE SCALE GENOMIC DNA]</scope>
    <source>
        <strain evidence="8">SP</strain>
    </source>
</reference>
<feature type="transmembrane region" description="Helical" evidence="5">
    <location>
        <begin position="103"/>
        <end position="126"/>
    </location>
</feature>
<feature type="transmembrane region" description="Helical" evidence="5">
    <location>
        <begin position="71"/>
        <end position="91"/>
    </location>
</feature>
<dbReference type="EMBL" id="FNPI01000004">
    <property type="protein sequence ID" value="SDY95321.1"/>
    <property type="molecule type" value="Genomic_DNA"/>
</dbReference>
<dbReference type="Pfam" id="PF04893">
    <property type="entry name" value="Yip1"/>
    <property type="match status" value="1"/>
</dbReference>